<comment type="subunit">
    <text evidence="3">Interacts with GyrB.</text>
</comment>
<dbReference type="EMBL" id="MTSD02000001">
    <property type="protein sequence ID" value="OOV88415.1"/>
    <property type="molecule type" value="Genomic_DNA"/>
</dbReference>
<comment type="similarity">
    <text evidence="3">Belongs to the DNA gyrase inhibitor YacG family.</text>
</comment>
<dbReference type="Gene3D" id="3.30.50.10">
    <property type="entry name" value="Erythroid Transcription Factor GATA-1, subunit A"/>
    <property type="match status" value="1"/>
</dbReference>
<comment type="caution">
    <text evidence="4">The sequence shown here is derived from an EMBL/GenBank/DDBJ whole genome shotgun (WGS) entry which is preliminary data.</text>
</comment>
<feature type="binding site" evidence="3">
    <location>
        <position position="33"/>
    </location>
    <ligand>
        <name>Zn(2+)</name>
        <dbReference type="ChEBI" id="CHEBI:29105"/>
    </ligand>
</feature>
<dbReference type="Proteomes" id="UP000190064">
    <property type="component" value="Unassembled WGS sequence"/>
</dbReference>
<reference evidence="4" key="1">
    <citation type="submission" date="2017-02" db="EMBL/GenBank/DDBJ databases">
        <title>Draft Genome Sequence of the Salt Water Bacterium Oceanospirillum linum ATCC 11336.</title>
        <authorList>
            <person name="Trachtenberg A.M."/>
            <person name="Carney J.G."/>
            <person name="Linnane J.D."/>
            <person name="Rheaume B.A."/>
            <person name="Pitts N.L."/>
            <person name="Mykles D.L."/>
            <person name="Maclea K.S."/>
        </authorList>
    </citation>
    <scope>NUCLEOTIDE SEQUENCE [LARGE SCALE GENOMIC DNA]</scope>
    <source>
        <strain evidence="4">ATCC 11336</strain>
    </source>
</reference>
<proteinExistence type="inferred from homology"/>
<sequence>MSKKPLTVKCPTCKTDVIWNEASIHRPFCSDRCRLIDLGEWASENHKIAGESAFDEASSDLMDMYPKD</sequence>
<dbReference type="AlphaFoldDB" id="A0A1T1HF28"/>
<dbReference type="GO" id="GO:0008270">
    <property type="term" value="F:zinc ion binding"/>
    <property type="evidence" value="ECO:0007669"/>
    <property type="project" value="UniProtKB-UniRule"/>
</dbReference>
<dbReference type="SUPFAM" id="SSF57716">
    <property type="entry name" value="Glucocorticoid receptor-like (DNA-binding domain)"/>
    <property type="match status" value="1"/>
</dbReference>
<dbReference type="GO" id="GO:0008657">
    <property type="term" value="F:DNA topoisomerase type II (double strand cut, ATP-hydrolyzing) inhibitor activity"/>
    <property type="evidence" value="ECO:0007669"/>
    <property type="project" value="UniProtKB-UniRule"/>
</dbReference>
<dbReference type="PANTHER" id="PTHR36150:SF1">
    <property type="entry name" value="DNA GYRASE INHIBITOR YACG"/>
    <property type="match status" value="1"/>
</dbReference>
<protein>
    <recommendedName>
        <fullName evidence="3">DNA gyrase inhibitor YacG</fullName>
    </recommendedName>
</protein>
<accession>A0A1T1HF28</accession>
<dbReference type="InterPro" id="IPR013088">
    <property type="entry name" value="Znf_NHR/GATA"/>
</dbReference>
<comment type="function">
    <text evidence="3">Inhibits all the catalytic activities of DNA gyrase by preventing its interaction with DNA. Acts by binding directly to the C-terminal domain of GyrB, which probably disrupts DNA binding by the gyrase.</text>
</comment>
<evidence type="ECO:0000256" key="2">
    <source>
        <dbReference type="ARBA" id="ARBA00022833"/>
    </source>
</evidence>
<name>A0A1T1HF28_OCELI</name>
<feature type="binding site" evidence="3">
    <location>
        <position position="13"/>
    </location>
    <ligand>
        <name>Zn(2+)</name>
        <dbReference type="ChEBI" id="CHEBI:29105"/>
    </ligand>
</feature>
<keyword evidence="1 3" id="KW-0479">Metal-binding</keyword>
<evidence type="ECO:0000256" key="1">
    <source>
        <dbReference type="ARBA" id="ARBA00022723"/>
    </source>
</evidence>
<dbReference type="InterPro" id="IPR005584">
    <property type="entry name" value="DNA_gyrase_inhibitor_YacG"/>
</dbReference>
<dbReference type="Pfam" id="PF03884">
    <property type="entry name" value="YacG"/>
    <property type="match status" value="1"/>
</dbReference>
<feature type="binding site" evidence="3">
    <location>
        <position position="10"/>
    </location>
    <ligand>
        <name>Zn(2+)</name>
        <dbReference type="ChEBI" id="CHEBI:29105"/>
    </ligand>
</feature>
<keyword evidence="5" id="KW-1185">Reference proteome</keyword>
<dbReference type="RefSeq" id="WP_077242850.1">
    <property type="nucleotide sequence ID" value="NZ_FXTS01000001.1"/>
</dbReference>
<dbReference type="STRING" id="966.BTA35_0202580"/>
<organism evidence="4 5">
    <name type="scientific">Oceanospirillum linum</name>
    <dbReference type="NCBI Taxonomy" id="966"/>
    <lineage>
        <taxon>Bacteria</taxon>
        <taxon>Pseudomonadati</taxon>
        <taxon>Pseudomonadota</taxon>
        <taxon>Gammaproteobacteria</taxon>
        <taxon>Oceanospirillales</taxon>
        <taxon>Oceanospirillaceae</taxon>
        <taxon>Oceanospirillum</taxon>
    </lineage>
</organism>
<dbReference type="NCBIfam" id="NF001638">
    <property type="entry name" value="PRK00418.1"/>
    <property type="match status" value="1"/>
</dbReference>
<evidence type="ECO:0000313" key="4">
    <source>
        <dbReference type="EMBL" id="OOV88415.1"/>
    </source>
</evidence>
<evidence type="ECO:0000256" key="3">
    <source>
        <dbReference type="HAMAP-Rule" id="MF_00649"/>
    </source>
</evidence>
<gene>
    <name evidence="3" type="primary">yacG</name>
    <name evidence="4" type="ORF">BTA35_0202580</name>
</gene>
<keyword evidence="2 3" id="KW-0862">Zinc</keyword>
<dbReference type="PANTHER" id="PTHR36150">
    <property type="entry name" value="DNA GYRASE INHIBITOR YACG"/>
    <property type="match status" value="1"/>
</dbReference>
<comment type="cofactor">
    <cofactor evidence="3">
        <name>Zn(2+)</name>
        <dbReference type="ChEBI" id="CHEBI:29105"/>
    </cofactor>
    <text evidence="3">Binds 1 zinc ion.</text>
</comment>
<dbReference type="HAMAP" id="MF_00649">
    <property type="entry name" value="DNA_gyrase_inhibitor_YacG"/>
    <property type="match status" value="1"/>
</dbReference>
<feature type="binding site" evidence="3">
    <location>
        <position position="29"/>
    </location>
    <ligand>
        <name>Zn(2+)</name>
        <dbReference type="ChEBI" id="CHEBI:29105"/>
    </ligand>
</feature>
<dbReference type="GO" id="GO:0006355">
    <property type="term" value="P:regulation of DNA-templated transcription"/>
    <property type="evidence" value="ECO:0007669"/>
    <property type="project" value="InterPro"/>
</dbReference>
<evidence type="ECO:0000313" key="5">
    <source>
        <dbReference type="Proteomes" id="UP000190064"/>
    </source>
</evidence>